<evidence type="ECO:0000313" key="3">
    <source>
        <dbReference type="EMBL" id="MEH8018702.1"/>
    </source>
</evidence>
<dbReference type="InterPro" id="IPR025205">
    <property type="entry name" value="PilX/PilW_C"/>
</dbReference>
<feature type="domain" description="PilX/PilW C-terminal" evidence="1">
    <location>
        <begin position="93"/>
        <end position="168"/>
    </location>
</feature>
<dbReference type="RefSeq" id="WP_335737105.1">
    <property type="nucleotide sequence ID" value="NZ_JALAAR010000015.1"/>
</dbReference>
<dbReference type="EMBL" id="JALAAR010000015">
    <property type="protein sequence ID" value="MEH8018702.1"/>
    <property type="molecule type" value="Genomic_DNA"/>
</dbReference>
<accession>A0ABU8C9X6</accession>
<dbReference type="Pfam" id="PF13681">
    <property type="entry name" value="PilX"/>
    <property type="match status" value="1"/>
</dbReference>
<gene>
    <name evidence="3" type="ORF">MN202_15780</name>
</gene>
<feature type="domain" description="Type 4 fimbrial biogenesis protein PilX N-terminal" evidence="2">
    <location>
        <begin position="9"/>
        <end position="61"/>
    </location>
</feature>
<dbReference type="Pfam" id="PF14341">
    <property type="entry name" value="PilX_N"/>
    <property type="match status" value="1"/>
</dbReference>
<organism evidence="3 4">
    <name type="scientific">Rheinheimera muenzenbergensis</name>
    <dbReference type="NCBI Taxonomy" id="1193628"/>
    <lineage>
        <taxon>Bacteria</taxon>
        <taxon>Pseudomonadati</taxon>
        <taxon>Pseudomonadota</taxon>
        <taxon>Gammaproteobacteria</taxon>
        <taxon>Chromatiales</taxon>
        <taxon>Chromatiaceae</taxon>
        <taxon>Rheinheimera</taxon>
    </lineage>
</organism>
<reference evidence="3 4" key="1">
    <citation type="journal article" date="2023" name="Ecotoxicol. Environ. Saf.">
        <title>Mercury remediation potential of mercury-resistant strain Rheinheimera metallidurans sp. nov. isolated from a municipal waste dumping site.</title>
        <authorList>
            <person name="Yadav V."/>
            <person name="Manjhi A."/>
            <person name="Vadakedath N."/>
        </authorList>
    </citation>
    <scope>NUCLEOTIDE SEQUENCE [LARGE SCALE GENOMIC DNA]</scope>
    <source>
        <strain evidence="3 4">E-49</strain>
    </source>
</reference>
<evidence type="ECO:0000313" key="4">
    <source>
        <dbReference type="Proteomes" id="UP001375382"/>
    </source>
</evidence>
<evidence type="ECO:0000259" key="1">
    <source>
        <dbReference type="Pfam" id="PF13681"/>
    </source>
</evidence>
<dbReference type="Proteomes" id="UP001375382">
    <property type="component" value="Unassembled WGS sequence"/>
</dbReference>
<proteinExistence type="predicted"/>
<keyword evidence="4" id="KW-1185">Reference proteome</keyword>
<comment type="caution">
    <text evidence="3">The sequence shown here is derived from an EMBL/GenBank/DDBJ whole genome shotgun (WGS) entry which is preliminary data.</text>
</comment>
<evidence type="ECO:0000259" key="2">
    <source>
        <dbReference type="Pfam" id="PF14341"/>
    </source>
</evidence>
<sequence length="170" mass="18629">MKSSKAEHGVALIVSLLLLLAITMLTISSMQRSVMQERMTSNLYERQLAVQQIESALRAAELVLEGLRPNPADSVGVQAGLYGLPVPGNIDRWVDNNTAWVNAPAVNQGMAAQAQYIMEYMGEWASPARPDCARSTTIDPDCLSPTFRITARTVPANDTAQVVMQTIWRL</sequence>
<dbReference type="InterPro" id="IPR025746">
    <property type="entry name" value="PilX_N_dom"/>
</dbReference>
<name>A0ABU8C9X6_9GAMM</name>
<protein>
    <submittedName>
        <fullName evidence="3">PilX N-terminal domain-containing pilus assembly protein</fullName>
    </submittedName>
</protein>